<reference evidence="18" key="1">
    <citation type="submission" date="2020-05" db="EMBL/GenBank/DDBJ databases">
        <authorList>
            <person name="Chiriac C."/>
            <person name="Salcher M."/>
            <person name="Ghai R."/>
            <person name="Kavagutti S V."/>
        </authorList>
    </citation>
    <scope>NUCLEOTIDE SEQUENCE</scope>
</reference>
<dbReference type="PIRSF" id="PIRSF001259">
    <property type="entry name" value="RibA"/>
    <property type="match status" value="1"/>
</dbReference>
<dbReference type="InterPro" id="IPR017945">
    <property type="entry name" value="DHBP_synth_RibB-like_a/b_dom"/>
</dbReference>
<dbReference type="Pfam" id="PF00925">
    <property type="entry name" value="GTP_cyclohydro2"/>
    <property type="match status" value="1"/>
</dbReference>
<evidence type="ECO:0000256" key="14">
    <source>
        <dbReference type="ARBA" id="ARBA00023211"/>
    </source>
</evidence>
<dbReference type="CDD" id="cd00641">
    <property type="entry name" value="GTP_cyclohydro2"/>
    <property type="match status" value="1"/>
</dbReference>
<evidence type="ECO:0000256" key="3">
    <source>
        <dbReference type="ARBA" id="ARBA00001947"/>
    </source>
</evidence>
<keyword evidence="7" id="KW-0686">Riboflavin biosynthesis</keyword>
<dbReference type="GO" id="GO:0008686">
    <property type="term" value="F:3,4-dihydroxy-2-butanone-4-phosphate synthase activity"/>
    <property type="evidence" value="ECO:0007669"/>
    <property type="project" value="InterPro"/>
</dbReference>
<evidence type="ECO:0000256" key="4">
    <source>
        <dbReference type="ARBA" id="ARBA00004853"/>
    </source>
</evidence>
<keyword evidence="9" id="KW-0547">Nucleotide-binding</keyword>
<keyword evidence="14" id="KW-0464">Manganese</keyword>
<protein>
    <recommendedName>
        <fullName evidence="6">GTP cyclohydrolase II</fullName>
        <ecNumber evidence="6">3.5.4.25</ecNumber>
    </recommendedName>
</protein>
<keyword evidence="15" id="KW-0456">Lyase</keyword>
<dbReference type="Gene3D" id="3.40.50.10990">
    <property type="entry name" value="GTP cyclohydrolase II"/>
    <property type="match status" value="1"/>
</dbReference>
<evidence type="ECO:0000256" key="5">
    <source>
        <dbReference type="ARBA" id="ARBA00005520"/>
    </source>
</evidence>
<evidence type="ECO:0000259" key="17">
    <source>
        <dbReference type="Pfam" id="PF00925"/>
    </source>
</evidence>
<dbReference type="InterPro" id="IPR032677">
    <property type="entry name" value="GTP_cyclohydro_II"/>
</dbReference>
<dbReference type="FunFam" id="3.90.870.10:FF:000001">
    <property type="entry name" value="Riboflavin biosynthesis protein RibBA"/>
    <property type="match status" value="1"/>
</dbReference>
<comment type="pathway">
    <text evidence="4">Cofactor biosynthesis; riboflavin biosynthesis; 5-amino-6-(D-ribitylamino)uracil from GTP: step 1/4.</text>
</comment>
<name>A0A6J6NTL8_9ZZZZ</name>
<dbReference type="GO" id="GO:0005829">
    <property type="term" value="C:cytosol"/>
    <property type="evidence" value="ECO:0007669"/>
    <property type="project" value="TreeGrafter"/>
</dbReference>
<dbReference type="NCBIfam" id="TIGR00506">
    <property type="entry name" value="ribB"/>
    <property type="match status" value="1"/>
</dbReference>
<evidence type="ECO:0000256" key="11">
    <source>
        <dbReference type="ARBA" id="ARBA00022833"/>
    </source>
</evidence>
<dbReference type="Pfam" id="PF00926">
    <property type="entry name" value="DHBP_synthase"/>
    <property type="match status" value="1"/>
</dbReference>
<comment type="cofactor">
    <cofactor evidence="1">
        <name>Mn(2+)</name>
        <dbReference type="ChEBI" id="CHEBI:29035"/>
    </cofactor>
</comment>
<evidence type="ECO:0000256" key="2">
    <source>
        <dbReference type="ARBA" id="ARBA00001946"/>
    </source>
</evidence>
<comment type="catalytic activity">
    <reaction evidence="16">
        <text>GTP + 4 H2O = 2,5-diamino-6-hydroxy-4-(5-phosphoribosylamino)-pyrimidine + formate + 2 phosphate + 3 H(+)</text>
        <dbReference type="Rhea" id="RHEA:23704"/>
        <dbReference type="ChEBI" id="CHEBI:15377"/>
        <dbReference type="ChEBI" id="CHEBI:15378"/>
        <dbReference type="ChEBI" id="CHEBI:15740"/>
        <dbReference type="ChEBI" id="CHEBI:37565"/>
        <dbReference type="ChEBI" id="CHEBI:43474"/>
        <dbReference type="ChEBI" id="CHEBI:58614"/>
        <dbReference type="EC" id="3.5.4.25"/>
    </reaction>
</comment>
<dbReference type="SUPFAM" id="SSF55821">
    <property type="entry name" value="YrdC/RibB"/>
    <property type="match status" value="1"/>
</dbReference>
<keyword evidence="13" id="KW-0342">GTP-binding</keyword>
<dbReference type="PANTHER" id="PTHR21327:SF18">
    <property type="entry name" value="3,4-DIHYDROXY-2-BUTANONE 4-PHOSPHATE SYNTHASE"/>
    <property type="match status" value="1"/>
</dbReference>
<comment type="similarity">
    <text evidence="5">In the N-terminal section; belongs to the DHBP synthase family.</text>
</comment>
<evidence type="ECO:0000313" key="18">
    <source>
        <dbReference type="EMBL" id="CAB4689837.1"/>
    </source>
</evidence>
<dbReference type="InterPro" id="IPR036144">
    <property type="entry name" value="RibA-like_sf"/>
</dbReference>
<dbReference type="NCBIfam" id="NF001591">
    <property type="entry name" value="PRK00393.1"/>
    <property type="match status" value="1"/>
</dbReference>
<dbReference type="GO" id="GO:0046872">
    <property type="term" value="F:metal ion binding"/>
    <property type="evidence" value="ECO:0007669"/>
    <property type="project" value="UniProtKB-KW"/>
</dbReference>
<comment type="cofactor">
    <cofactor evidence="3">
        <name>Zn(2+)</name>
        <dbReference type="ChEBI" id="CHEBI:29105"/>
    </cofactor>
</comment>
<dbReference type="Gene3D" id="3.90.870.10">
    <property type="entry name" value="DHBP synthase"/>
    <property type="match status" value="1"/>
</dbReference>
<dbReference type="SUPFAM" id="SSF142695">
    <property type="entry name" value="RibA-like"/>
    <property type="match status" value="1"/>
</dbReference>
<evidence type="ECO:0000256" key="13">
    <source>
        <dbReference type="ARBA" id="ARBA00023134"/>
    </source>
</evidence>
<dbReference type="GO" id="GO:0009231">
    <property type="term" value="P:riboflavin biosynthetic process"/>
    <property type="evidence" value="ECO:0007669"/>
    <property type="project" value="UniProtKB-UniPathway"/>
</dbReference>
<comment type="cofactor">
    <cofactor evidence="2">
        <name>Mg(2+)</name>
        <dbReference type="ChEBI" id="CHEBI:18420"/>
    </cofactor>
</comment>
<dbReference type="AlphaFoldDB" id="A0A6J6NTL8"/>
<proteinExistence type="inferred from homology"/>
<keyword evidence="12" id="KW-0460">Magnesium</keyword>
<dbReference type="EMBL" id="CAEZXI010000118">
    <property type="protein sequence ID" value="CAB4689837.1"/>
    <property type="molecule type" value="Genomic_DNA"/>
</dbReference>
<gene>
    <name evidence="18" type="ORF">UFOPK2362_00907</name>
</gene>
<evidence type="ECO:0000256" key="15">
    <source>
        <dbReference type="ARBA" id="ARBA00023239"/>
    </source>
</evidence>
<evidence type="ECO:0000256" key="12">
    <source>
        <dbReference type="ARBA" id="ARBA00022842"/>
    </source>
</evidence>
<dbReference type="PANTHER" id="PTHR21327">
    <property type="entry name" value="GTP CYCLOHYDROLASE II-RELATED"/>
    <property type="match status" value="1"/>
</dbReference>
<keyword evidence="10" id="KW-0378">Hydrolase</keyword>
<dbReference type="GO" id="GO:0003935">
    <property type="term" value="F:GTP cyclohydrolase II activity"/>
    <property type="evidence" value="ECO:0007669"/>
    <property type="project" value="UniProtKB-EC"/>
</dbReference>
<feature type="domain" description="GTP cyclohydrolase II" evidence="17">
    <location>
        <begin position="211"/>
        <end position="366"/>
    </location>
</feature>
<sequence>MSNITTALSQFKAGKFLIVTDDKNREDEGDLILLAQSATTEQIAFMVRYTSGVICAAMDSATAKRLKLPPMVKRNEDNHSTAFTVSVDLIKDRTTGISAQERANTLRALGSSNSVAADFARPGHIFPLIAVDGGLQERAGHTEAGVALCQLTDTNPVAVICELVNDDGSMMRGAQLAEFAKAHQIEIISIAQLREIAPVVNKASKPGFTWAKLPLNNDLWQITTFTSNFGTEHAILKFGELTTKPLVRIHSECLTGDVFGSLRCDCGDQLLKSIELIKKQGSGLIIYLRDHEGRGIGLAQKIAAYELQDKGENTVQANISLGHAVDERSYQDAVLILQALEIKEIDLLSNNPEKFSQLIKSGIKVNQLPIQTTANSHNKDYLKSKKEILNHALGDI</sequence>
<dbReference type="InterPro" id="IPR000926">
    <property type="entry name" value="RibA"/>
</dbReference>
<dbReference type="GO" id="GO:0005525">
    <property type="term" value="F:GTP binding"/>
    <property type="evidence" value="ECO:0007669"/>
    <property type="project" value="UniProtKB-KW"/>
</dbReference>
<keyword evidence="8" id="KW-0479">Metal-binding</keyword>
<evidence type="ECO:0000256" key="10">
    <source>
        <dbReference type="ARBA" id="ARBA00022801"/>
    </source>
</evidence>
<evidence type="ECO:0000256" key="16">
    <source>
        <dbReference type="ARBA" id="ARBA00049295"/>
    </source>
</evidence>
<evidence type="ECO:0000256" key="6">
    <source>
        <dbReference type="ARBA" id="ARBA00012762"/>
    </source>
</evidence>
<organism evidence="18">
    <name type="scientific">freshwater metagenome</name>
    <dbReference type="NCBI Taxonomy" id="449393"/>
    <lineage>
        <taxon>unclassified sequences</taxon>
        <taxon>metagenomes</taxon>
        <taxon>ecological metagenomes</taxon>
    </lineage>
</organism>
<evidence type="ECO:0000256" key="1">
    <source>
        <dbReference type="ARBA" id="ARBA00001936"/>
    </source>
</evidence>
<evidence type="ECO:0000256" key="7">
    <source>
        <dbReference type="ARBA" id="ARBA00022619"/>
    </source>
</evidence>
<dbReference type="UniPathway" id="UPA00275">
    <property type="reaction ID" value="UER00400"/>
</dbReference>
<dbReference type="InterPro" id="IPR000422">
    <property type="entry name" value="DHBP_synthase_RibB"/>
</dbReference>
<evidence type="ECO:0000256" key="9">
    <source>
        <dbReference type="ARBA" id="ARBA00022741"/>
    </source>
</evidence>
<accession>A0A6J6NTL8</accession>
<keyword evidence="11" id="KW-0862">Zinc</keyword>
<dbReference type="EC" id="3.5.4.25" evidence="6"/>
<evidence type="ECO:0000256" key="8">
    <source>
        <dbReference type="ARBA" id="ARBA00022723"/>
    </source>
</evidence>